<dbReference type="Gene3D" id="3.30.70.20">
    <property type="match status" value="1"/>
</dbReference>
<dbReference type="GO" id="GO:0046872">
    <property type="term" value="F:metal ion binding"/>
    <property type="evidence" value="ECO:0007669"/>
    <property type="project" value="UniProtKB-KW"/>
</dbReference>
<dbReference type="HOGENOM" id="CLU_042042_4_2_9"/>
<evidence type="ECO:0000256" key="4">
    <source>
        <dbReference type="ARBA" id="ARBA00008008"/>
    </source>
</evidence>
<keyword evidence="23" id="KW-1185">Reference proteome</keyword>
<evidence type="ECO:0000256" key="19">
    <source>
        <dbReference type="ARBA" id="ARBA00049714"/>
    </source>
</evidence>
<feature type="domain" description="4Fe-4S ferredoxin-type" evidence="21">
    <location>
        <begin position="333"/>
        <end position="365"/>
    </location>
</feature>
<feature type="domain" description="4Fe-4S ferredoxin-type" evidence="21">
    <location>
        <begin position="370"/>
        <end position="400"/>
    </location>
</feature>
<evidence type="ECO:0000256" key="17">
    <source>
        <dbReference type="ARBA" id="ARBA00048792"/>
    </source>
</evidence>
<evidence type="ECO:0000256" key="14">
    <source>
        <dbReference type="ARBA" id="ARBA00030119"/>
    </source>
</evidence>
<protein>
    <recommendedName>
        <fullName evidence="15">Dihydrothymine dehydrogenase</fullName>
        <ecNumber evidence="20">1.3.1.1</ecNumber>
        <ecNumber evidence="7">1.3.98.1</ecNumber>
    </recommendedName>
    <alternativeName>
        <fullName evidence="14">Dihydrouracil dehydrogenase</fullName>
    </alternativeName>
</protein>
<dbReference type="RefSeq" id="WP_045669194.1">
    <property type="nucleotide sequence ID" value="NZ_CP011058.1"/>
</dbReference>
<comment type="similarity">
    <text evidence="5">Belongs to the dihydropyrimidine dehydrogenase family.</text>
</comment>
<dbReference type="PANTHER" id="PTHR43073">
    <property type="entry name" value="DIHYDROPYRIMIDINE DEHYDROGENASE [NADP(+)]"/>
    <property type="match status" value="1"/>
</dbReference>
<accession>A0A0D5NEF6</accession>
<dbReference type="Pfam" id="PF01180">
    <property type="entry name" value="DHO_dh"/>
    <property type="match status" value="1"/>
</dbReference>
<dbReference type="EMBL" id="CP011058">
    <property type="protein sequence ID" value="AJY73759.1"/>
    <property type="molecule type" value="Genomic_DNA"/>
</dbReference>
<comment type="subunit">
    <text evidence="19">Heterotetramer of 2 PreA and 2 PreT subunits.</text>
</comment>
<name>A0A0D5NEF6_9BACL</name>
<evidence type="ECO:0000256" key="9">
    <source>
        <dbReference type="ARBA" id="ARBA00022643"/>
    </source>
</evidence>
<dbReference type="InterPro" id="IPR013785">
    <property type="entry name" value="Aldolase_TIM"/>
</dbReference>
<evidence type="ECO:0000313" key="22">
    <source>
        <dbReference type="EMBL" id="AJY73759.1"/>
    </source>
</evidence>
<evidence type="ECO:0000256" key="20">
    <source>
        <dbReference type="ARBA" id="ARBA00049728"/>
    </source>
</evidence>
<dbReference type="GO" id="GO:1990663">
    <property type="term" value="F:dihydroorotate dehydrogenase (fumarate) activity"/>
    <property type="evidence" value="ECO:0007669"/>
    <property type="project" value="UniProtKB-EC"/>
</dbReference>
<evidence type="ECO:0000256" key="18">
    <source>
        <dbReference type="ARBA" id="ARBA00049578"/>
    </source>
</evidence>
<keyword evidence="11 22" id="KW-0560">Oxidoreductase</keyword>
<dbReference type="SUPFAM" id="SSF54862">
    <property type="entry name" value="4Fe-4S ferredoxins"/>
    <property type="match status" value="1"/>
</dbReference>
<comment type="catalytic activity">
    <reaction evidence="1">
        <text>(S)-dihydroorotate + fumarate = orotate + succinate</text>
        <dbReference type="Rhea" id="RHEA:30059"/>
        <dbReference type="ChEBI" id="CHEBI:29806"/>
        <dbReference type="ChEBI" id="CHEBI:30031"/>
        <dbReference type="ChEBI" id="CHEBI:30839"/>
        <dbReference type="ChEBI" id="CHEBI:30864"/>
        <dbReference type="EC" id="1.3.98.1"/>
    </reaction>
</comment>
<dbReference type="CDD" id="cd02940">
    <property type="entry name" value="DHPD_FMN"/>
    <property type="match status" value="1"/>
</dbReference>
<dbReference type="InterPro" id="IPR017900">
    <property type="entry name" value="4Fe4S_Fe_S_CS"/>
</dbReference>
<keyword evidence="10" id="KW-0479">Metal-binding</keyword>
<evidence type="ECO:0000256" key="6">
    <source>
        <dbReference type="ARBA" id="ARBA00011738"/>
    </source>
</evidence>
<evidence type="ECO:0000256" key="10">
    <source>
        <dbReference type="ARBA" id="ARBA00022723"/>
    </source>
</evidence>
<dbReference type="PROSITE" id="PS51379">
    <property type="entry name" value="4FE4S_FER_2"/>
    <property type="match status" value="2"/>
</dbReference>
<dbReference type="GO" id="GO:0005737">
    <property type="term" value="C:cytoplasm"/>
    <property type="evidence" value="ECO:0007669"/>
    <property type="project" value="InterPro"/>
</dbReference>
<evidence type="ECO:0000256" key="7">
    <source>
        <dbReference type="ARBA" id="ARBA00011911"/>
    </source>
</evidence>
<evidence type="ECO:0000256" key="11">
    <source>
        <dbReference type="ARBA" id="ARBA00023002"/>
    </source>
</evidence>
<organism evidence="22 23">
    <name type="scientific">Paenibacillus beijingensis</name>
    <dbReference type="NCBI Taxonomy" id="1126833"/>
    <lineage>
        <taxon>Bacteria</taxon>
        <taxon>Bacillati</taxon>
        <taxon>Bacillota</taxon>
        <taxon>Bacilli</taxon>
        <taxon>Bacillales</taxon>
        <taxon>Paenibacillaceae</taxon>
        <taxon>Paenibacillus</taxon>
    </lineage>
</organism>
<evidence type="ECO:0000256" key="3">
    <source>
        <dbReference type="ARBA" id="ARBA00004725"/>
    </source>
</evidence>
<evidence type="ECO:0000256" key="13">
    <source>
        <dbReference type="ARBA" id="ARBA00023014"/>
    </source>
</evidence>
<evidence type="ECO:0000256" key="2">
    <source>
        <dbReference type="ARBA" id="ARBA00001917"/>
    </source>
</evidence>
<evidence type="ECO:0000256" key="5">
    <source>
        <dbReference type="ARBA" id="ARBA00010804"/>
    </source>
</evidence>
<reference evidence="22 23" key="1">
    <citation type="journal article" date="2015" name="J. Biotechnol.">
        <title>Complete genome sequence of Paenibacillus beijingensis 7188(T) (=DSM 24997(T)), a novel rhizobacterium from jujube garden soil.</title>
        <authorList>
            <person name="Kwak Y."/>
            <person name="Shin J.H."/>
        </authorList>
    </citation>
    <scope>NUCLEOTIDE SEQUENCE [LARGE SCALE GENOMIC DNA]</scope>
    <source>
        <strain evidence="22 23">DSM 24997</strain>
    </source>
</reference>
<dbReference type="GO" id="GO:0051536">
    <property type="term" value="F:iron-sulfur cluster binding"/>
    <property type="evidence" value="ECO:0007669"/>
    <property type="project" value="UniProtKB-KW"/>
</dbReference>
<evidence type="ECO:0000256" key="12">
    <source>
        <dbReference type="ARBA" id="ARBA00023004"/>
    </source>
</evidence>
<dbReference type="PATRIC" id="fig|1126833.4.peg.627"/>
<dbReference type="STRING" id="1126833.VN24_02830"/>
<keyword evidence="9" id="KW-0288">FMN</keyword>
<evidence type="ECO:0000256" key="8">
    <source>
        <dbReference type="ARBA" id="ARBA00022630"/>
    </source>
</evidence>
<dbReference type="OrthoDB" id="9794954at2"/>
<comment type="pathway">
    <text evidence="3">Pyrimidine metabolism; UMP biosynthesis via de novo pathway.</text>
</comment>
<dbReference type="PANTHER" id="PTHR43073:SF2">
    <property type="entry name" value="DIHYDROPYRIMIDINE DEHYDROGENASE [NADP(+)]"/>
    <property type="match status" value="1"/>
</dbReference>
<dbReference type="KEGG" id="pbj:VN24_02830"/>
<dbReference type="EC" id="1.3.98.1" evidence="7"/>
<evidence type="ECO:0000259" key="21">
    <source>
        <dbReference type="PROSITE" id="PS51379"/>
    </source>
</evidence>
<dbReference type="Gene3D" id="3.20.20.70">
    <property type="entry name" value="Aldolase class I"/>
    <property type="match status" value="1"/>
</dbReference>
<dbReference type="GO" id="GO:0004159">
    <property type="term" value="F:dihydropyrimidine dehydrogenase (NAD+) activity"/>
    <property type="evidence" value="ECO:0007669"/>
    <property type="project" value="UniProtKB-EC"/>
</dbReference>
<dbReference type="EC" id="1.3.1.1" evidence="20"/>
<gene>
    <name evidence="22" type="ORF">VN24_02830</name>
</gene>
<dbReference type="NCBIfam" id="NF006183">
    <property type="entry name" value="PRK08318.1"/>
    <property type="match status" value="1"/>
</dbReference>
<keyword evidence="8" id="KW-0285">Flavoprotein</keyword>
<comment type="cofactor">
    <cofactor evidence="2">
        <name>FMN</name>
        <dbReference type="ChEBI" id="CHEBI:58210"/>
    </cofactor>
</comment>
<keyword evidence="12" id="KW-0408">Iron</keyword>
<evidence type="ECO:0000256" key="15">
    <source>
        <dbReference type="ARBA" id="ARBA00032722"/>
    </source>
</evidence>
<dbReference type="SUPFAM" id="SSF51395">
    <property type="entry name" value="FMN-linked oxidoreductases"/>
    <property type="match status" value="1"/>
</dbReference>
<comment type="catalytic activity">
    <reaction evidence="17">
        <text>5,6-dihydrouracil + NAD(+) = uracil + NADH + H(+)</text>
        <dbReference type="Rhea" id="RHEA:20189"/>
        <dbReference type="ChEBI" id="CHEBI:15378"/>
        <dbReference type="ChEBI" id="CHEBI:15901"/>
        <dbReference type="ChEBI" id="CHEBI:17568"/>
        <dbReference type="ChEBI" id="CHEBI:57540"/>
        <dbReference type="ChEBI" id="CHEBI:57945"/>
        <dbReference type="EC" id="1.3.1.1"/>
    </reaction>
</comment>
<comment type="function">
    <text evidence="18">Involved in pyrimidine base degradation. Catalyzes physiologically the reduction of uracil to 5,6-dihydrouracil (DHU) by using NADH as a specific cosubstrate. It also catalyzes the reverse reaction and the reduction of thymine to 5,6-dihydrothymine (DHT).</text>
</comment>
<dbReference type="Pfam" id="PF14697">
    <property type="entry name" value="Fer4_21"/>
    <property type="match status" value="1"/>
</dbReference>
<dbReference type="PROSITE" id="PS00198">
    <property type="entry name" value="4FE4S_FER_1"/>
    <property type="match status" value="1"/>
</dbReference>
<dbReference type="FunFam" id="3.20.20.70:FF:000027">
    <property type="entry name" value="Dihydropyrimidine dehydrogenase [NADP(+)]"/>
    <property type="match status" value="1"/>
</dbReference>
<comment type="catalytic activity">
    <reaction evidence="16">
        <text>5,6-dihydrothymine + NAD(+) = thymine + NADH + H(+)</text>
        <dbReference type="Rhea" id="RHEA:28791"/>
        <dbReference type="ChEBI" id="CHEBI:15378"/>
        <dbReference type="ChEBI" id="CHEBI:17821"/>
        <dbReference type="ChEBI" id="CHEBI:27468"/>
        <dbReference type="ChEBI" id="CHEBI:57540"/>
        <dbReference type="ChEBI" id="CHEBI:57945"/>
        <dbReference type="EC" id="1.3.1.1"/>
    </reaction>
</comment>
<dbReference type="Proteomes" id="UP000032633">
    <property type="component" value="Chromosome"/>
</dbReference>
<proteinExistence type="inferred from homology"/>
<evidence type="ECO:0000256" key="1">
    <source>
        <dbReference type="ARBA" id="ARBA00001694"/>
    </source>
</evidence>
<dbReference type="InterPro" id="IPR017896">
    <property type="entry name" value="4Fe4S_Fe-S-bd"/>
</dbReference>
<dbReference type="InterPro" id="IPR005720">
    <property type="entry name" value="Dihydroorotate_DH_cat"/>
</dbReference>
<evidence type="ECO:0000256" key="16">
    <source>
        <dbReference type="ARBA" id="ARBA00047685"/>
    </source>
</evidence>
<dbReference type="AlphaFoldDB" id="A0A0D5NEF6"/>
<evidence type="ECO:0000313" key="23">
    <source>
        <dbReference type="Proteomes" id="UP000032633"/>
    </source>
</evidence>
<comment type="subunit">
    <text evidence="6">Homodimer.</text>
</comment>
<keyword evidence="13" id="KW-0411">Iron-sulfur</keyword>
<comment type="similarity">
    <text evidence="4">Belongs to the dihydroorotate dehydrogenase family. Type 1 subfamily.</text>
</comment>
<sequence>MADLKINLAGIESPNPFWLASAPPTNTGYQVQRAFEAGWGGAVWKTLGDPIINTSSRFAAVNFNGQRVAGFNNIELITDRPLEVNLKEIYETKKRFPNHAIIASLMVEPKREKWHEIVKRVEAIGVDGLELNFGCPHGMAERGMGAASGQQPDLVEMQTYWVKEVAQTPVIVKLTPNITDITVTARHAVKGGGDAISLINTINSLAGVDIHTWNTIPHVGGKGAHGGYCGPAVKPIALSMLAECARDSEVNVPISGIGGISTWQDVVEFLLMGATGIQVCTAAMHHGFRIVEEMIDGLNNYLDEKGLKSVTELTGKSVEKYSNWGDLDLNYRVVARINTDTCINCNKCHIACEDTSHQCIDMLTNEDGKNYLQVREDDCVGCNLCSIVCPVDGAIDMVELPSDQPPMTWNERQSAIAALNAQSTEVEVG</sequence>
<reference evidence="23" key="2">
    <citation type="submission" date="2015-03" db="EMBL/GenBank/DDBJ databases">
        <title>Genome sequence of Paenibacillus beijingensis strain DSM 24997T.</title>
        <authorList>
            <person name="Kwak Y."/>
            <person name="Shin J.-H."/>
        </authorList>
    </citation>
    <scope>NUCLEOTIDE SEQUENCE [LARGE SCALE GENOMIC DNA]</scope>
    <source>
        <strain evidence="23">DSM 24997</strain>
    </source>
</reference>